<keyword evidence="1" id="KW-0614">Plasmid</keyword>
<dbReference type="Proteomes" id="UP000092528">
    <property type="component" value="Plasmid pVS127"/>
</dbReference>
<gene>
    <name evidence="1" type="ORF">VSVS05_04389</name>
</gene>
<dbReference type="SUPFAM" id="SSF103642">
    <property type="entry name" value="Sec-C motif"/>
    <property type="match status" value="1"/>
</dbReference>
<protein>
    <submittedName>
        <fullName evidence="1">Protein translocase subunit SecA</fullName>
    </submittedName>
</protein>
<organism evidence="1 2">
    <name type="scientific">Vibrio scophthalmi</name>
    <dbReference type="NCBI Taxonomy" id="45658"/>
    <lineage>
        <taxon>Bacteria</taxon>
        <taxon>Pseudomonadati</taxon>
        <taxon>Pseudomonadota</taxon>
        <taxon>Gammaproteobacteria</taxon>
        <taxon>Vibrionales</taxon>
        <taxon>Vibrionaceae</taxon>
        <taxon>Vibrio</taxon>
    </lineage>
</organism>
<sequence>MTVQEIISALSRYNGKFPEQALVSAREHWALLVPEINMAFERAVTKNELSEEEENFLFWSVLLIGDRKEKDCFESFMLFLDQDDADYSPLECVLGDSLTEDLPNIVAIVAEGRAEPLNKILLSMKAGEYIKVGMLRVLKHMLFNSEITTDYFANHAPLWIEVMVANQHSFALAVLGEILIDLKLSSFQPMYLDFAKKDSIDHGMLSNDQIKDWAFETECDCRRDHYGSFDIMSVKNWASMNGNNEWDSMFMFNPFEQFIEEPYMAPKIPRRNDPCLCGSGKKYKKCCLN</sequence>
<proteinExistence type="predicted"/>
<evidence type="ECO:0000313" key="2">
    <source>
        <dbReference type="Proteomes" id="UP000092528"/>
    </source>
</evidence>
<dbReference type="Pfam" id="PF06685">
    <property type="entry name" value="DUF1186"/>
    <property type="match status" value="1"/>
</dbReference>
<dbReference type="InterPro" id="IPR004027">
    <property type="entry name" value="SEC_C_motif"/>
</dbReference>
<reference evidence="1 2" key="1">
    <citation type="submission" date="2016-07" db="EMBL/GenBank/DDBJ databases">
        <title>Genome sequencing of Vibrio scophthalmi strain VS-05, an isolated from Paralichthys olivaceus.</title>
        <authorList>
            <person name="Han H.-J."/>
        </authorList>
    </citation>
    <scope>NUCLEOTIDE SEQUENCE [LARGE SCALE GENOMIC DNA]</scope>
    <source>
        <strain evidence="1 2">VS-05</strain>
        <plasmid evidence="2">pvs127</plasmid>
    </source>
</reference>
<dbReference type="AlphaFoldDB" id="A0A1C7FJC8"/>
<dbReference type="InterPro" id="IPR010602">
    <property type="entry name" value="DUF1186"/>
</dbReference>
<name>A0A1C7FJC8_9VIBR</name>
<dbReference type="RefSeq" id="WP_065546898.1">
    <property type="nucleotide sequence ID" value="NZ_CP016416.1"/>
</dbReference>
<accession>A0A1C7FJC8</accession>
<dbReference type="PATRIC" id="fig|45658.7.peg.4376"/>
<keyword evidence="2" id="KW-1185">Reference proteome</keyword>
<dbReference type="Gene3D" id="3.10.450.50">
    <property type="match status" value="1"/>
</dbReference>
<geneLocation type="plasmid" evidence="2">
    <name>pvs127</name>
</geneLocation>
<dbReference type="Pfam" id="PF02810">
    <property type="entry name" value="SEC-C"/>
    <property type="match status" value="1"/>
</dbReference>
<evidence type="ECO:0000313" key="1">
    <source>
        <dbReference type="EMBL" id="ANU39424.1"/>
    </source>
</evidence>
<dbReference type="EMBL" id="CP016416">
    <property type="protein sequence ID" value="ANU39424.1"/>
    <property type="molecule type" value="Genomic_DNA"/>
</dbReference>